<dbReference type="Pfam" id="PF06888">
    <property type="entry name" value="Put_Phosphatase"/>
    <property type="match status" value="1"/>
</dbReference>
<proteinExistence type="predicted"/>
<dbReference type="InterPro" id="IPR023214">
    <property type="entry name" value="HAD_sf"/>
</dbReference>
<organism evidence="5 6">
    <name type="scientific">Oxalobacter formigenes OXCC13</name>
    <dbReference type="NCBI Taxonomy" id="556269"/>
    <lineage>
        <taxon>Bacteria</taxon>
        <taxon>Pseudomonadati</taxon>
        <taxon>Pseudomonadota</taxon>
        <taxon>Betaproteobacteria</taxon>
        <taxon>Burkholderiales</taxon>
        <taxon>Oxalobacteraceae</taxon>
        <taxon>Oxalobacter</taxon>
    </lineage>
</organism>
<evidence type="ECO:0000256" key="3">
    <source>
        <dbReference type="ARBA" id="ARBA00022801"/>
    </source>
</evidence>
<dbReference type="SUPFAM" id="SSF56784">
    <property type="entry name" value="HAD-like"/>
    <property type="match status" value="1"/>
</dbReference>
<comment type="cofactor">
    <cofactor evidence="1">
        <name>Mg(2+)</name>
        <dbReference type="ChEBI" id="CHEBI:18420"/>
    </cofactor>
</comment>
<dbReference type="GO" id="GO:0046872">
    <property type="term" value="F:metal ion binding"/>
    <property type="evidence" value="ECO:0007669"/>
    <property type="project" value="UniProtKB-KW"/>
</dbReference>
<accession>C3XB01</accession>
<keyword evidence="2" id="KW-0479">Metal-binding</keyword>
<evidence type="ECO:0000256" key="4">
    <source>
        <dbReference type="ARBA" id="ARBA00022842"/>
    </source>
</evidence>
<gene>
    <name evidence="5" type="ORF">OFBG_01405</name>
</gene>
<evidence type="ECO:0000313" key="6">
    <source>
        <dbReference type="Proteomes" id="UP000005089"/>
    </source>
</evidence>
<evidence type="ECO:0000313" key="5">
    <source>
        <dbReference type="EMBL" id="EEO30377.1"/>
    </source>
</evidence>
<keyword evidence="6" id="KW-1185">Reference proteome</keyword>
<evidence type="ECO:0000256" key="2">
    <source>
        <dbReference type="ARBA" id="ARBA00022723"/>
    </source>
</evidence>
<dbReference type="PANTHER" id="PTHR28181:SF2">
    <property type="entry name" value="PHOSPHORIC MONOESTER HYDROLASE"/>
    <property type="match status" value="1"/>
</dbReference>
<dbReference type="NCBIfam" id="TIGR01489">
    <property type="entry name" value="DKMTPPase-SF"/>
    <property type="match status" value="1"/>
</dbReference>
<dbReference type="Gene3D" id="3.40.50.1000">
    <property type="entry name" value="HAD superfamily/HAD-like"/>
    <property type="match status" value="1"/>
</dbReference>
<keyword evidence="4" id="KW-0460">Magnesium</keyword>
<dbReference type="GO" id="GO:0016791">
    <property type="term" value="F:phosphatase activity"/>
    <property type="evidence" value="ECO:0007669"/>
    <property type="project" value="InterPro"/>
</dbReference>
<dbReference type="AlphaFoldDB" id="C3XB01"/>
<dbReference type="Gene3D" id="3.90.1470.20">
    <property type="match status" value="1"/>
</dbReference>
<dbReference type="HOGENOM" id="CLU_058495_2_0_4"/>
<dbReference type="InterPro" id="IPR006384">
    <property type="entry name" value="HAD_hydro_PyrdxlP_Pase-like"/>
</dbReference>
<dbReference type="PANTHER" id="PTHR28181">
    <property type="entry name" value="UPF0655 PROTEIN YCR015C"/>
    <property type="match status" value="1"/>
</dbReference>
<evidence type="ECO:0000256" key="1">
    <source>
        <dbReference type="ARBA" id="ARBA00001946"/>
    </source>
</evidence>
<dbReference type="InterPro" id="IPR036412">
    <property type="entry name" value="HAD-like_sf"/>
</dbReference>
<dbReference type="InterPro" id="IPR050849">
    <property type="entry name" value="HAD-like_hydrolase_phosphatase"/>
</dbReference>
<name>C3XB01_OXAFO</name>
<reference evidence="5 6" key="1">
    <citation type="submission" date="2009-02" db="EMBL/GenBank/DDBJ databases">
        <title>The Genome Sequence of Oxalobacter formigenes OXCC13.</title>
        <authorList>
            <consortium name="The Broad Institute Genome Sequencing Platform"/>
            <person name="Ward D."/>
            <person name="Young S.K."/>
            <person name="Kodira C.D."/>
            <person name="Zeng Q."/>
            <person name="Koehrsen M."/>
            <person name="Alvarado L."/>
            <person name="Berlin A."/>
            <person name="Borenstein D."/>
            <person name="Chen Z."/>
            <person name="Engels R."/>
            <person name="Freedman E."/>
            <person name="Gellesch M."/>
            <person name="Goldberg J."/>
            <person name="Griggs A."/>
            <person name="Gujja S."/>
            <person name="Heiman D."/>
            <person name="Hepburn T."/>
            <person name="Howarth C."/>
            <person name="Jen D."/>
            <person name="Larson L."/>
            <person name="Lewis B."/>
            <person name="Mehta T."/>
            <person name="Park D."/>
            <person name="Pearson M."/>
            <person name="Roberts A."/>
            <person name="Saif S."/>
            <person name="Shea T."/>
            <person name="Shenoy N."/>
            <person name="Sisk P."/>
            <person name="Stolte C."/>
            <person name="Sykes S."/>
            <person name="Walk T."/>
            <person name="White J."/>
            <person name="Yandava C."/>
            <person name="Allison M.J."/>
            <person name="Lander E."/>
            <person name="Nusbaum C."/>
            <person name="Galagan J."/>
            <person name="Birren B."/>
        </authorList>
    </citation>
    <scope>NUCLEOTIDE SEQUENCE [LARGE SCALE GENOMIC DNA]</scope>
    <source>
        <strain evidence="5 6">OXCC13</strain>
    </source>
</reference>
<dbReference type="STRING" id="847.BRW83_0701"/>
<dbReference type="InterPro" id="IPR016965">
    <property type="entry name" value="Pase_PHOSPHO-typ"/>
</dbReference>
<sequence>MARPLILCDFDNTISTSDVTDTLLQRFGLPGHEELEKDWVAGKIGSKECMSGQIGLLNASFDELNDCLNQITIDPFFPQFVKTVKKYNIDLHIVSDGLDYAIDAILQRYGLESIPIYANHLIQTGERNWKLDFPYESTNCKKKSGHCKCIHTRQQTGEQRRIIYVGDGASDYCVSHQTDWVLAKSNLIDYCRKNQLNHSPIQTFADAERLLPELLPEIFVPVTEDAILV</sequence>
<dbReference type="eggNOG" id="COG4359">
    <property type="taxonomic scope" value="Bacteria"/>
</dbReference>
<dbReference type="EMBL" id="GG658170">
    <property type="protein sequence ID" value="EEO30377.1"/>
    <property type="molecule type" value="Genomic_DNA"/>
</dbReference>
<keyword evidence="3" id="KW-0378">Hydrolase</keyword>
<protein>
    <submittedName>
        <fullName evidence="5">2,3-diketo-5-methylthio-1-phosphopentane phosphatase</fullName>
    </submittedName>
</protein>
<dbReference type="NCBIfam" id="TIGR01488">
    <property type="entry name" value="HAD-SF-IB"/>
    <property type="match status" value="1"/>
</dbReference>
<dbReference type="OrthoDB" id="9804940at2"/>
<dbReference type="Proteomes" id="UP000005089">
    <property type="component" value="Unassembled WGS sequence"/>
</dbReference>